<name>A0AA86MVC3_9BACT</name>
<feature type="region of interest" description="Disordered" evidence="1">
    <location>
        <begin position="18"/>
        <end position="62"/>
    </location>
</feature>
<dbReference type="EMBL" id="OX365700">
    <property type="protein sequence ID" value="CAI4029688.1"/>
    <property type="molecule type" value="Genomic_DNA"/>
</dbReference>
<accession>A0AA86MVC3</accession>
<dbReference type="Gene3D" id="3.10.180.10">
    <property type="entry name" value="2,3-Dihydroxybiphenyl 1,2-Dioxygenase, domain 1"/>
    <property type="match status" value="1"/>
</dbReference>
<evidence type="ECO:0000313" key="2">
    <source>
        <dbReference type="EMBL" id="CAI4029688.1"/>
    </source>
</evidence>
<evidence type="ECO:0000313" key="3">
    <source>
        <dbReference type="Proteomes" id="UP001179121"/>
    </source>
</evidence>
<evidence type="ECO:0000256" key="1">
    <source>
        <dbReference type="SAM" id="MobiDB-lite"/>
    </source>
</evidence>
<sequence>MDMSEDIYAMLLAHDKAKEFTKSDRRRPRDNGGAHRACRRQQGEGERGGRQGDQSGRKGARLPKDYGFMFARSFEDPDGHIWEVFWMDQAHGQKG</sequence>
<dbReference type="AlphaFoldDB" id="A0AA86MVC3"/>
<gene>
    <name evidence="2" type="ORF">DNFV4_00106</name>
</gene>
<dbReference type="KEGG" id="nti:DNFV4_00106"/>
<reference evidence="2" key="1">
    <citation type="submission" date="2022-10" db="EMBL/GenBank/DDBJ databases">
        <authorList>
            <person name="Koch H."/>
        </authorList>
    </citation>
    <scope>NUCLEOTIDE SEQUENCE</scope>
    <source>
        <strain evidence="2">DNF</strain>
    </source>
</reference>
<dbReference type="Proteomes" id="UP001179121">
    <property type="component" value="Chromosome"/>
</dbReference>
<evidence type="ECO:0008006" key="4">
    <source>
        <dbReference type="Google" id="ProtNLM"/>
    </source>
</evidence>
<organism evidence="2 3">
    <name type="scientific">Nitrospira tepida</name>
    <dbReference type="NCBI Taxonomy" id="2973512"/>
    <lineage>
        <taxon>Bacteria</taxon>
        <taxon>Pseudomonadati</taxon>
        <taxon>Nitrospirota</taxon>
        <taxon>Nitrospiria</taxon>
        <taxon>Nitrospirales</taxon>
        <taxon>Nitrospiraceae</taxon>
        <taxon>Nitrospira</taxon>
    </lineage>
</organism>
<feature type="compositionally biased region" description="Basic and acidic residues" evidence="1">
    <location>
        <begin position="41"/>
        <end position="50"/>
    </location>
</feature>
<protein>
    <recommendedName>
        <fullName evidence="4">Lactoylglutathione lyase</fullName>
    </recommendedName>
</protein>
<feature type="compositionally biased region" description="Basic and acidic residues" evidence="1">
    <location>
        <begin position="18"/>
        <end position="33"/>
    </location>
</feature>
<proteinExistence type="predicted"/>
<dbReference type="SUPFAM" id="SSF54593">
    <property type="entry name" value="Glyoxalase/Bleomycin resistance protein/Dihydroxybiphenyl dioxygenase"/>
    <property type="match status" value="1"/>
</dbReference>
<dbReference type="InterPro" id="IPR029068">
    <property type="entry name" value="Glyas_Bleomycin-R_OHBP_Dase"/>
</dbReference>
<keyword evidence="3" id="KW-1185">Reference proteome</keyword>